<protein>
    <recommendedName>
        <fullName evidence="4">Cohesin domain-containing protein</fullName>
    </recommendedName>
</protein>
<keyword evidence="1" id="KW-0812">Transmembrane</keyword>
<dbReference type="AlphaFoldDB" id="A0A1F4XJW2"/>
<evidence type="ECO:0000256" key="1">
    <source>
        <dbReference type="SAM" id="Phobius"/>
    </source>
</evidence>
<keyword evidence="1" id="KW-1133">Transmembrane helix</keyword>
<feature type="transmembrane region" description="Helical" evidence="1">
    <location>
        <begin position="7"/>
        <end position="27"/>
    </location>
</feature>
<accession>A0A1F4XJW2</accession>
<organism evidence="2 3">
    <name type="scientific">Candidatus Abawacabacteria bacterium RIFCSPHIGHO2_01_FULL_46_8</name>
    <dbReference type="NCBI Taxonomy" id="1817815"/>
    <lineage>
        <taxon>Bacteria</taxon>
        <taxon>Candidatus Abawacaibacteriota</taxon>
    </lineage>
</organism>
<reference evidence="2 3" key="1">
    <citation type="journal article" date="2016" name="Nat. Commun.">
        <title>Thousands of microbial genomes shed light on interconnected biogeochemical processes in an aquifer system.</title>
        <authorList>
            <person name="Anantharaman K."/>
            <person name="Brown C.T."/>
            <person name="Hug L.A."/>
            <person name="Sharon I."/>
            <person name="Castelle C.J."/>
            <person name="Probst A.J."/>
            <person name="Thomas B.C."/>
            <person name="Singh A."/>
            <person name="Wilkins M.J."/>
            <person name="Karaoz U."/>
            <person name="Brodie E.L."/>
            <person name="Williams K.H."/>
            <person name="Hubbard S.S."/>
            <person name="Banfield J.F."/>
        </authorList>
    </citation>
    <scope>NUCLEOTIDE SEQUENCE [LARGE SCALE GENOMIC DNA]</scope>
</reference>
<evidence type="ECO:0000313" key="2">
    <source>
        <dbReference type="EMBL" id="OGC81992.1"/>
    </source>
</evidence>
<sequence>MNKQGVFRLMVVALIALSAIIWLWWYLITIPLTITLEPSSDPARQVFQVMADTGDQAIDSAHIFLKFPPAALTIEDQDRLGMGVQIIPLTDFDTWQEMKVDQEQGLLSLRLSNQSAQKLKGKINVLTFQAKGQKSFRLKLDCGASKIYTDYEQQETLKARCQSLKVNL</sequence>
<proteinExistence type="predicted"/>
<dbReference type="Proteomes" id="UP000177521">
    <property type="component" value="Unassembled WGS sequence"/>
</dbReference>
<evidence type="ECO:0000313" key="3">
    <source>
        <dbReference type="Proteomes" id="UP000177521"/>
    </source>
</evidence>
<evidence type="ECO:0008006" key="4">
    <source>
        <dbReference type="Google" id="ProtNLM"/>
    </source>
</evidence>
<comment type="caution">
    <text evidence="2">The sequence shown here is derived from an EMBL/GenBank/DDBJ whole genome shotgun (WGS) entry which is preliminary data.</text>
</comment>
<dbReference type="EMBL" id="MEWS01000026">
    <property type="protein sequence ID" value="OGC81992.1"/>
    <property type="molecule type" value="Genomic_DNA"/>
</dbReference>
<gene>
    <name evidence="2" type="ORF">A2788_01555</name>
</gene>
<keyword evidence="1" id="KW-0472">Membrane</keyword>
<name>A0A1F4XJW2_9BACT</name>